<proteinExistence type="predicted"/>
<evidence type="ECO:0000313" key="2">
    <source>
        <dbReference type="EMBL" id="RDB22794.1"/>
    </source>
</evidence>
<dbReference type="AlphaFoldDB" id="A0A369JTX7"/>
<feature type="compositionally biased region" description="Basic and acidic residues" evidence="1">
    <location>
        <begin position="497"/>
        <end position="512"/>
    </location>
</feature>
<protein>
    <submittedName>
        <fullName evidence="2">Uncharacterized protein</fullName>
    </submittedName>
</protein>
<name>A0A369JTX7_HYPMA</name>
<dbReference type="STRING" id="39966.A0A369JTX7"/>
<accession>A0A369JTX7</accession>
<organism evidence="2 3">
    <name type="scientific">Hypsizygus marmoreus</name>
    <name type="common">White beech mushroom</name>
    <name type="synonym">Agaricus marmoreus</name>
    <dbReference type="NCBI Taxonomy" id="39966"/>
    <lineage>
        <taxon>Eukaryota</taxon>
        <taxon>Fungi</taxon>
        <taxon>Dikarya</taxon>
        <taxon>Basidiomycota</taxon>
        <taxon>Agaricomycotina</taxon>
        <taxon>Agaricomycetes</taxon>
        <taxon>Agaricomycetidae</taxon>
        <taxon>Agaricales</taxon>
        <taxon>Tricholomatineae</taxon>
        <taxon>Lyophyllaceae</taxon>
        <taxon>Hypsizygus</taxon>
    </lineage>
</organism>
<feature type="compositionally biased region" description="Low complexity" evidence="1">
    <location>
        <begin position="520"/>
        <end position="534"/>
    </location>
</feature>
<gene>
    <name evidence="2" type="ORF">Hypma_010276</name>
</gene>
<feature type="region of interest" description="Disordered" evidence="1">
    <location>
        <begin position="421"/>
        <end position="534"/>
    </location>
</feature>
<dbReference type="EMBL" id="LUEZ02000049">
    <property type="protein sequence ID" value="RDB22794.1"/>
    <property type="molecule type" value="Genomic_DNA"/>
</dbReference>
<sequence>MEYLYHDSDGNPVHAIYQQVEDQNYGWQHLSKSSPRWLSEAAKALKDLKPESYPLKMDHNGVYKPFDPDLLMSWFDASRPWRPWIPGPAADNVAQWWNGFNGMTNAIITTRVLDEQVFSFAEALKIICLEDTLSVIRCCSEVQRSSAYPIGAPIPALPVDPAEALDKIFESIAEAEEEFSHLKRIMLEGIGFLWWWIDVCPQWAEGMDNSTVRSIRAWTAELRTKNGVILDLTRDAPSMNIPLWVAKDVPVAYLWSAMEDGNPRFTSLSPRFYDAYYGHVESLGEPLTHVASSKIPRFSSLFPYAAKYDIFLQNPWENFFYDRTRNRLDHKSHEVYIVDFEGWKRRLITDPVIQAEYRQLFKWRAISIRKEHYLLHWRYRPIARQGSMLMEVDYSVEDPKILRELLRFEYAPIHGVEYQKEKGIPMEKQSRPALESRSNSPAGSKESTSLRDRIGSPQLRPEPYRRTYTISSSSSDHAPREADHATTSMANPPGTQKETRSLESRLSDHNNERVPSLVTRLSSPPRNSLSSSAREAAQAAVADVYPSEGEIHLPLPFLEDQTASTGEPSRAETAREVFREKANDWYRAFIGIGGSWRVPEELDWNDDVLRYGILYVQDDDNATRLKLHTATSGQSATLPVALTWAIETGIPFRIGYPEAELDIFAPPRPTEVEHALGTLYQLPVQNYTLKWEKGSLGGLSVYKALATSVLVQAHARSVVFYGGILHWITRKFRGDELIAEAMQGPSIRVSLHRQGWLDTRHPDFPRCDTLTVEEQNAIYGLFPGEGAESDRTIWPTEECLLQGMDTYNGCWTRECDAIFNTIWKNIENETHSPLTKSGWAQ</sequence>
<comment type="caution">
    <text evidence="2">The sequence shown here is derived from an EMBL/GenBank/DDBJ whole genome shotgun (WGS) entry which is preliminary data.</text>
</comment>
<evidence type="ECO:0000313" key="3">
    <source>
        <dbReference type="Proteomes" id="UP000076154"/>
    </source>
</evidence>
<feature type="compositionally biased region" description="Polar residues" evidence="1">
    <location>
        <begin position="485"/>
        <end position="496"/>
    </location>
</feature>
<feature type="compositionally biased region" description="Basic and acidic residues" evidence="1">
    <location>
        <begin position="421"/>
        <end position="430"/>
    </location>
</feature>
<dbReference type="OrthoDB" id="2963589at2759"/>
<reference evidence="2" key="1">
    <citation type="submission" date="2018-04" db="EMBL/GenBank/DDBJ databases">
        <title>Whole genome sequencing of Hypsizygus marmoreus.</title>
        <authorList>
            <person name="Choi I.-G."/>
            <person name="Min B."/>
            <person name="Kim J.-G."/>
            <person name="Kim S."/>
            <person name="Oh Y.-L."/>
            <person name="Kong W.-S."/>
            <person name="Park H."/>
            <person name="Jeong J."/>
            <person name="Song E.-S."/>
        </authorList>
    </citation>
    <scope>NUCLEOTIDE SEQUENCE [LARGE SCALE GENOMIC DNA]</scope>
    <source>
        <strain evidence="2">51987-8</strain>
    </source>
</reference>
<feature type="compositionally biased region" description="Polar residues" evidence="1">
    <location>
        <begin position="436"/>
        <end position="447"/>
    </location>
</feature>
<evidence type="ECO:0000256" key="1">
    <source>
        <dbReference type="SAM" id="MobiDB-lite"/>
    </source>
</evidence>
<keyword evidence="3" id="KW-1185">Reference proteome</keyword>
<dbReference type="Proteomes" id="UP000076154">
    <property type="component" value="Unassembled WGS sequence"/>
</dbReference>
<dbReference type="InParanoid" id="A0A369JTX7"/>